<feature type="compositionally biased region" description="Polar residues" evidence="1">
    <location>
        <begin position="1"/>
        <end position="14"/>
    </location>
</feature>
<accession>A0A0J9S8T9</accession>
<protein>
    <recommendedName>
        <fullName evidence="4">VIR protein</fullName>
    </recommendedName>
</protein>
<feature type="compositionally biased region" description="Polar residues" evidence="1">
    <location>
        <begin position="119"/>
        <end position="131"/>
    </location>
</feature>
<dbReference type="EMBL" id="KQ234343">
    <property type="protein sequence ID" value="KMZ79350.1"/>
    <property type="molecule type" value="Genomic_DNA"/>
</dbReference>
<reference evidence="2 3" key="1">
    <citation type="submission" date="2011-08" db="EMBL/GenBank/DDBJ databases">
        <title>The Genome Sequence of Plasmodium vivax India VII.</title>
        <authorList>
            <consortium name="The Broad Institute Genome Sequencing Platform"/>
            <consortium name="The Broad Institute Genome Sequencing Center for Infectious Disease"/>
            <person name="Neafsey D."/>
            <person name="Carlton J."/>
            <person name="Barnwell J."/>
            <person name="Collins W."/>
            <person name="Escalante A."/>
            <person name="Mullikin J."/>
            <person name="Saul A."/>
            <person name="Guigo R."/>
            <person name="Camara F."/>
            <person name="Young S.K."/>
            <person name="Zeng Q."/>
            <person name="Gargeya S."/>
            <person name="Fitzgerald M."/>
            <person name="Haas B."/>
            <person name="Abouelleil A."/>
            <person name="Alvarado L."/>
            <person name="Arachchi H.M."/>
            <person name="Berlin A."/>
            <person name="Brown A."/>
            <person name="Chapman S.B."/>
            <person name="Chen Z."/>
            <person name="Dunbar C."/>
            <person name="Freedman E."/>
            <person name="Gearin G."/>
            <person name="Gellesch M."/>
            <person name="Goldberg J."/>
            <person name="Griggs A."/>
            <person name="Gujja S."/>
            <person name="Heiman D."/>
            <person name="Howarth C."/>
            <person name="Larson L."/>
            <person name="Lui A."/>
            <person name="MacDonald P.J.P."/>
            <person name="Montmayeur A."/>
            <person name="Murphy C."/>
            <person name="Neiman D."/>
            <person name="Pearson M."/>
            <person name="Priest M."/>
            <person name="Roberts A."/>
            <person name="Saif S."/>
            <person name="Shea T."/>
            <person name="Shenoy N."/>
            <person name="Sisk P."/>
            <person name="Stolte C."/>
            <person name="Sykes S."/>
            <person name="Wortman J."/>
            <person name="Nusbaum C."/>
            <person name="Birren B."/>
        </authorList>
    </citation>
    <scope>NUCLEOTIDE SEQUENCE [LARGE SCALE GENOMIC DNA]</scope>
    <source>
        <strain evidence="2 3">India VII</strain>
    </source>
</reference>
<name>A0A0J9S8T9_PLAVI</name>
<evidence type="ECO:0000256" key="1">
    <source>
        <dbReference type="SAM" id="MobiDB-lite"/>
    </source>
</evidence>
<organism evidence="2 3">
    <name type="scientific">Plasmodium vivax India VII</name>
    <dbReference type="NCBI Taxonomy" id="1077284"/>
    <lineage>
        <taxon>Eukaryota</taxon>
        <taxon>Sar</taxon>
        <taxon>Alveolata</taxon>
        <taxon>Apicomplexa</taxon>
        <taxon>Aconoidasida</taxon>
        <taxon>Haemosporida</taxon>
        <taxon>Plasmodiidae</taxon>
        <taxon>Plasmodium</taxon>
        <taxon>Plasmodium (Plasmodium)</taxon>
    </lineage>
</organism>
<feature type="region of interest" description="Disordered" evidence="1">
    <location>
        <begin position="257"/>
        <end position="278"/>
    </location>
</feature>
<evidence type="ECO:0000313" key="2">
    <source>
        <dbReference type="EMBL" id="KMZ79350.1"/>
    </source>
</evidence>
<feature type="region of interest" description="Disordered" evidence="1">
    <location>
        <begin position="66"/>
        <end position="131"/>
    </location>
</feature>
<feature type="region of interest" description="Disordered" evidence="1">
    <location>
        <begin position="187"/>
        <end position="207"/>
    </location>
</feature>
<feature type="region of interest" description="Disordered" evidence="1">
    <location>
        <begin position="1"/>
        <end position="26"/>
    </location>
</feature>
<dbReference type="AlphaFoldDB" id="A0A0J9S8T9"/>
<feature type="compositionally biased region" description="Basic and acidic residues" evidence="1">
    <location>
        <begin position="261"/>
        <end position="278"/>
    </location>
</feature>
<feature type="compositionally biased region" description="Polar residues" evidence="1">
    <location>
        <begin position="193"/>
        <end position="207"/>
    </location>
</feature>
<feature type="compositionally biased region" description="Basic and acidic residues" evidence="1">
    <location>
        <begin position="105"/>
        <end position="117"/>
    </location>
</feature>
<gene>
    <name evidence="2" type="ORF">PVIIG_06264</name>
</gene>
<dbReference type="Proteomes" id="UP000053562">
    <property type="component" value="Unassembled WGS sequence"/>
</dbReference>
<sequence>MRSPQRQISQNPSGEHTDGEMPSQQKIALQTQLDVKGPANSIVPRGEGSESVANNMPNIHVQVATSKQTISDSGHSSTSESDSNIRIPPSKGIYTQDSYTSVELKVSDPDKSSEKSDLLNGQPTHDNTQGMEATSGKLLENQPHHDHIINKETLDALSTVQIASVNGEQVHGNSIPDTAGREVANQIDDHSTGTHGSDINSSYPGDITTSRVELSDTRPDGIISEAEDATHTTDRRKAAFGEDASSETLCSVFDGYSSRDSGSHCSKEEGSKLNPHNDNDLGTLSYIYNVIINNKDNMIKTSIPMGFLLLLTLLFKVN</sequence>
<proteinExistence type="predicted"/>
<feature type="compositionally biased region" description="Low complexity" evidence="1">
    <location>
        <begin position="71"/>
        <end position="82"/>
    </location>
</feature>
<evidence type="ECO:0008006" key="4">
    <source>
        <dbReference type="Google" id="ProtNLM"/>
    </source>
</evidence>
<evidence type="ECO:0000313" key="3">
    <source>
        <dbReference type="Proteomes" id="UP000053562"/>
    </source>
</evidence>